<gene>
    <name evidence="8" type="ORF">UFOPK1762_00116</name>
    <name evidence="9" type="ORF">UFOPK1906_01188</name>
    <name evidence="10" type="ORF">UFOPK2624_00301</name>
    <name evidence="11" type="ORF">UFOPK2969_00025</name>
    <name evidence="12" type="ORF">UFOPK3010_00056</name>
    <name evidence="7" type="ORF">UFOPK3331_00352</name>
    <name evidence="13" type="ORF">UFOPK3785_00258</name>
    <name evidence="14" type="ORF">UFOPK3927_00086</name>
    <name evidence="15" type="ORF">UFOPK4371_00177</name>
</gene>
<dbReference type="GO" id="GO:0006783">
    <property type="term" value="P:heme biosynthetic process"/>
    <property type="evidence" value="ECO:0007669"/>
    <property type="project" value="TreeGrafter"/>
</dbReference>
<organism evidence="7">
    <name type="scientific">freshwater metagenome</name>
    <dbReference type="NCBI Taxonomy" id="449393"/>
    <lineage>
        <taxon>unclassified sequences</taxon>
        <taxon>metagenomes</taxon>
        <taxon>ecological metagenomes</taxon>
    </lineage>
</organism>
<dbReference type="AlphaFoldDB" id="A0A6J5YRQ4"/>
<dbReference type="EMBL" id="CAFBNJ010000008">
    <property type="protein sequence ID" value="CAB4942054.1"/>
    <property type="molecule type" value="Genomic_DNA"/>
</dbReference>
<evidence type="ECO:0000313" key="12">
    <source>
        <dbReference type="EMBL" id="CAB4792217.1"/>
    </source>
</evidence>
<keyword evidence="4" id="KW-0627">Porphyrin biosynthesis</keyword>
<protein>
    <recommendedName>
        <fullName evidence="2">hydroxymethylbilane synthase</fullName>
        <ecNumber evidence="2">2.5.1.61</ecNumber>
    </recommendedName>
</protein>
<dbReference type="Gene3D" id="3.40.190.10">
    <property type="entry name" value="Periplasmic binding protein-like II"/>
    <property type="match status" value="2"/>
</dbReference>
<evidence type="ECO:0000313" key="13">
    <source>
        <dbReference type="EMBL" id="CAB4942054.1"/>
    </source>
</evidence>
<dbReference type="Gene3D" id="3.30.160.40">
    <property type="entry name" value="Porphobilinogen deaminase, C-terminal domain"/>
    <property type="match status" value="1"/>
</dbReference>
<dbReference type="InterPro" id="IPR000860">
    <property type="entry name" value="HemC"/>
</dbReference>
<dbReference type="PIRSF" id="PIRSF001438">
    <property type="entry name" value="4pyrrol_synth_OHMeBilane_synth"/>
    <property type="match status" value="1"/>
</dbReference>
<evidence type="ECO:0000313" key="14">
    <source>
        <dbReference type="EMBL" id="CAB4970961.1"/>
    </source>
</evidence>
<dbReference type="EMBL" id="CAFBRD010000004">
    <property type="protein sequence ID" value="CAB5073480.1"/>
    <property type="molecule type" value="Genomic_DNA"/>
</dbReference>
<dbReference type="Pfam" id="PF03900">
    <property type="entry name" value="Porphobil_deamC"/>
    <property type="match status" value="1"/>
</dbReference>
<evidence type="ECO:0000313" key="7">
    <source>
        <dbReference type="EMBL" id="CAB4332961.1"/>
    </source>
</evidence>
<dbReference type="SUPFAM" id="SSF54782">
    <property type="entry name" value="Porphobilinogen deaminase (hydroxymethylbilane synthase), C-terminal domain"/>
    <property type="match status" value="1"/>
</dbReference>
<dbReference type="PRINTS" id="PR00151">
    <property type="entry name" value="PORPHBDMNASE"/>
</dbReference>
<feature type="domain" description="Porphobilinogen deaminase C-terminal" evidence="6">
    <location>
        <begin position="232"/>
        <end position="301"/>
    </location>
</feature>
<reference evidence="7" key="1">
    <citation type="submission" date="2020-05" db="EMBL/GenBank/DDBJ databases">
        <authorList>
            <person name="Chiriac C."/>
            <person name="Salcher M."/>
            <person name="Ghai R."/>
            <person name="Kavagutti S V."/>
        </authorList>
    </citation>
    <scope>NUCLEOTIDE SEQUENCE</scope>
</reference>
<dbReference type="InterPro" id="IPR022418">
    <property type="entry name" value="Porphobilinogen_deaminase_C"/>
</dbReference>
<dbReference type="Pfam" id="PF01379">
    <property type="entry name" value="Porphobil_deam"/>
    <property type="match status" value="1"/>
</dbReference>
<dbReference type="EMBL" id="CAEZTY010000002">
    <property type="protein sequence ID" value="CAB4575308.1"/>
    <property type="molecule type" value="Genomic_DNA"/>
</dbReference>
<dbReference type="GO" id="GO:0004418">
    <property type="term" value="F:hydroxymethylbilane synthase activity"/>
    <property type="evidence" value="ECO:0007669"/>
    <property type="project" value="UniProtKB-EC"/>
</dbReference>
<evidence type="ECO:0000256" key="1">
    <source>
        <dbReference type="ARBA" id="ARBA00005638"/>
    </source>
</evidence>
<evidence type="ECO:0000256" key="2">
    <source>
        <dbReference type="ARBA" id="ARBA00012655"/>
    </source>
</evidence>
<dbReference type="InterPro" id="IPR036803">
    <property type="entry name" value="Porphobilinogen_deaminase_C_sf"/>
</dbReference>
<dbReference type="EMBL" id="CAFAAD010000001">
    <property type="protein sequence ID" value="CAB4780152.1"/>
    <property type="molecule type" value="Genomic_DNA"/>
</dbReference>
<dbReference type="EMBL" id="CAEZVC010000074">
    <property type="protein sequence ID" value="CAB4626200.1"/>
    <property type="molecule type" value="Genomic_DNA"/>
</dbReference>
<evidence type="ECO:0000313" key="15">
    <source>
        <dbReference type="EMBL" id="CAB5073480.1"/>
    </source>
</evidence>
<comment type="similarity">
    <text evidence="1">Belongs to the HMBS family.</text>
</comment>
<dbReference type="EC" id="2.5.1.61" evidence="2"/>
<accession>A0A6J5YRQ4</accession>
<evidence type="ECO:0000259" key="6">
    <source>
        <dbReference type="Pfam" id="PF03900"/>
    </source>
</evidence>
<keyword evidence="3" id="KW-0808">Transferase</keyword>
<evidence type="ECO:0000313" key="11">
    <source>
        <dbReference type="EMBL" id="CAB4780152.1"/>
    </source>
</evidence>
<evidence type="ECO:0000256" key="3">
    <source>
        <dbReference type="ARBA" id="ARBA00022679"/>
    </source>
</evidence>
<dbReference type="EMBL" id="CAFAAM010000004">
    <property type="protein sequence ID" value="CAB4792217.1"/>
    <property type="molecule type" value="Genomic_DNA"/>
</dbReference>
<dbReference type="SUPFAM" id="SSF53850">
    <property type="entry name" value="Periplasmic binding protein-like II"/>
    <property type="match status" value="1"/>
</dbReference>
<evidence type="ECO:0000313" key="8">
    <source>
        <dbReference type="EMBL" id="CAB4575308.1"/>
    </source>
</evidence>
<dbReference type="InterPro" id="IPR022417">
    <property type="entry name" value="Porphobilin_deaminase_N"/>
</dbReference>
<dbReference type="PANTHER" id="PTHR11557">
    <property type="entry name" value="PORPHOBILINOGEN DEAMINASE"/>
    <property type="match status" value="1"/>
</dbReference>
<sequence length="312" mass="32498">MSGGGPDAVTLRLATRGSALALWQADHVTELLQRHASVSGFELVVEKVIVETMADQRLDIPIDAMGGKGVFVKEIQAAVLDGRADFAVHSGKDLPALTPDELVIAAIPERGDVRDVLVGSTIDGLPIGGHVATGSIRRKAQLASLRPDLVFSGLRGNIATRLEKAAGFDAIVMAAAAIERLSISLDDRVVQVLEPSVMLPQVAQGALVLECGVDDSSTLSLLAAIDHGPSRLCVDAERAFLAELGGDCDLPVAAYVVIDGDELVCEALVAAPDGSTILHDSRRCALGDGEETGKLMARYLLDDAGGSALLGR</sequence>
<dbReference type="PANTHER" id="PTHR11557:SF0">
    <property type="entry name" value="PORPHOBILINOGEN DEAMINASE"/>
    <property type="match status" value="1"/>
</dbReference>
<dbReference type="EMBL" id="CAFBOK010000005">
    <property type="protein sequence ID" value="CAB4970961.1"/>
    <property type="molecule type" value="Genomic_DNA"/>
</dbReference>
<feature type="domain" description="Porphobilinogen deaminase N-terminal" evidence="5">
    <location>
        <begin position="11"/>
        <end position="218"/>
    </location>
</feature>
<dbReference type="EMBL" id="CAEZXY010000006">
    <property type="protein sequence ID" value="CAB4696821.1"/>
    <property type="molecule type" value="Genomic_DNA"/>
</dbReference>
<evidence type="ECO:0000313" key="10">
    <source>
        <dbReference type="EMBL" id="CAB4696821.1"/>
    </source>
</evidence>
<evidence type="ECO:0000313" key="9">
    <source>
        <dbReference type="EMBL" id="CAB4626200.1"/>
    </source>
</evidence>
<dbReference type="NCBIfam" id="TIGR00212">
    <property type="entry name" value="hemC"/>
    <property type="match status" value="1"/>
</dbReference>
<dbReference type="EMBL" id="CAESAL010000007">
    <property type="protein sequence ID" value="CAB4332961.1"/>
    <property type="molecule type" value="Genomic_DNA"/>
</dbReference>
<proteinExistence type="inferred from homology"/>
<evidence type="ECO:0000259" key="5">
    <source>
        <dbReference type="Pfam" id="PF01379"/>
    </source>
</evidence>
<evidence type="ECO:0000256" key="4">
    <source>
        <dbReference type="ARBA" id="ARBA00023244"/>
    </source>
</evidence>
<dbReference type="GO" id="GO:0005737">
    <property type="term" value="C:cytoplasm"/>
    <property type="evidence" value="ECO:0007669"/>
    <property type="project" value="TreeGrafter"/>
</dbReference>
<name>A0A6J5YRQ4_9ZZZZ</name>